<accession>A0A4C1YQP3</accession>
<feature type="transmembrane region" description="Helical" evidence="6">
    <location>
        <begin position="203"/>
        <end position="228"/>
    </location>
</feature>
<reference evidence="7 8" key="1">
    <citation type="journal article" date="2019" name="Commun. Biol.">
        <title>The bagworm genome reveals a unique fibroin gene that provides high tensile strength.</title>
        <authorList>
            <person name="Kono N."/>
            <person name="Nakamura H."/>
            <person name="Ohtoshi R."/>
            <person name="Tomita M."/>
            <person name="Numata K."/>
            <person name="Arakawa K."/>
        </authorList>
    </citation>
    <scope>NUCLEOTIDE SEQUENCE [LARGE SCALE GENOMIC DNA]</scope>
</reference>
<feature type="transmembrane region" description="Helical" evidence="6">
    <location>
        <begin position="333"/>
        <end position="349"/>
    </location>
</feature>
<dbReference type="AlphaFoldDB" id="A0A4C1YQP3"/>
<feature type="transmembrane region" description="Helical" evidence="6">
    <location>
        <begin position="132"/>
        <end position="157"/>
    </location>
</feature>
<dbReference type="GO" id="GO:0050909">
    <property type="term" value="P:sensory perception of taste"/>
    <property type="evidence" value="ECO:0007669"/>
    <property type="project" value="InterPro"/>
</dbReference>
<evidence type="ECO:0000256" key="6">
    <source>
        <dbReference type="RuleBase" id="RU363108"/>
    </source>
</evidence>
<feature type="transmembrane region" description="Helical" evidence="6">
    <location>
        <begin position="49"/>
        <end position="65"/>
    </location>
</feature>
<dbReference type="OrthoDB" id="7490805at2759"/>
<feature type="transmembrane region" description="Helical" evidence="6">
    <location>
        <begin position="248"/>
        <end position="269"/>
    </location>
</feature>
<organism evidence="7 8">
    <name type="scientific">Eumeta variegata</name>
    <name type="common">Bagworm moth</name>
    <name type="synonym">Eumeta japonica</name>
    <dbReference type="NCBI Taxonomy" id="151549"/>
    <lineage>
        <taxon>Eukaryota</taxon>
        <taxon>Metazoa</taxon>
        <taxon>Ecdysozoa</taxon>
        <taxon>Arthropoda</taxon>
        <taxon>Hexapoda</taxon>
        <taxon>Insecta</taxon>
        <taxon>Pterygota</taxon>
        <taxon>Neoptera</taxon>
        <taxon>Endopterygota</taxon>
        <taxon>Lepidoptera</taxon>
        <taxon>Glossata</taxon>
        <taxon>Ditrysia</taxon>
        <taxon>Tineoidea</taxon>
        <taxon>Psychidae</taxon>
        <taxon>Oiketicinae</taxon>
        <taxon>Eumeta</taxon>
    </lineage>
</organism>
<comment type="function">
    <text evidence="6">Gustatory receptor which mediates acceptance or avoidance behavior, depending on its substrates.</text>
</comment>
<comment type="caution">
    <text evidence="7">The sequence shown here is derived from an EMBL/GenBank/DDBJ whole genome shotgun (WGS) entry which is preliminary data.</text>
</comment>
<keyword evidence="6" id="KW-0675">Receptor</keyword>
<feature type="transmembrane region" description="Helical" evidence="6">
    <location>
        <begin position="77"/>
        <end position="98"/>
    </location>
</feature>
<dbReference type="GO" id="GO:0007165">
    <property type="term" value="P:signal transduction"/>
    <property type="evidence" value="ECO:0007669"/>
    <property type="project" value="UniProtKB-KW"/>
</dbReference>
<sequence>MPGGNEYLLNNVVGEDLQKSLRPFDLVRKLLLVSKYRIRDKFITPHPRKYYVLSLVILLVFLYAYKDISYCMSYNWCLMIIYALHPVAYATVIATAAYQSESAVNLVTKMQELNKKLKVLGASVLPTYPRSAYMQLISGIILDLEILYAAFIVDFLLSRLEAWTTVFVNAVRRPNINTLESNDIGGNTTALLMLKTVKGILEAFSILEIISRCVILLHAALIIVQSLFNANTLIMLAKIEITITQTFVLALFIFLLSLTPVIALVLLSVNCERFDCSIEKVKKACVVILEDTSYEEKSTRRLAKNVLRLCNVRYSKMRACGLFTIDAGLPLRMLNLITTYCIVLLQFAFL</sequence>
<comment type="similarity">
    <text evidence="6">Belongs to the insect chemoreceptor superfamily. Gustatory receptor (GR) family.</text>
</comment>
<evidence type="ECO:0000256" key="3">
    <source>
        <dbReference type="ARBA" id="ARBA00022692"/>
    </source>
</evidence>
<comment type="subcellular location">
    <subcellularLocation>
        <location evidence="1 6">Cell membrane</location>
        <topology evidence="1 6">Multi-pass membrane protein</topology>
    </subcellularLocation>
</comment>
<evidence type="ECO:0000256" key="5">
    <source>
        <dbReference type="ARBA" id="ARBA00023136"/>
    </source>
</evidence>
<dbReference type="InterPro" id="IPR013604">
    <property type="entry name" value="7TM_chemorcpt"/>
</dbReference>
<dbReference type="Proteomes" id="UP000299102">
    <property type="component" value="Unassembled WGS sequence"/>
</dbReference>
<comment type="caution">
    <text evidence="6">Lacks conserved residue(s) required for the propagation of feature annotation.</text>
</comment>
<dbReference type="EMBL" id="BGZK01001385">
    <property type="protein sequence ID" value="GBP78771.1"/>
    <property type="molecule type" value="Genomic_DNA"/>
</dbReference>
<name>A0A4C1YQP3_EUMVA</name>
<keyword evidence="8" id="KW-1185">Reference proteome</keyword>
<keyword evidence="6" id="KW-0807">Transducer</keyword>
<evidence type="ECO:0000256" key="4">
    <source>
        <dbReference type="ARBA" id="ARBA00022989"/>
    </source>
</evidence>
<keyword evidence="4 6" id="KW-1133">Transmembrane helix</keyword>
<keyword evidence="2 6" id="KW-1003">Cell membrane</keyword>
<keyword evidence="5 6" id="KW-0472">Membrane</keyword>
<evidence type="ECO:0000256" key="2">
    <source>
        <dbReference type="ARBA" id="ARBA00022475"/>
    </source>
</evidence>
<dbReference type="Pfam" id="PF08395">
    <property type="entry name" value="7tm_7"/>
    <property type="match status" value="1"/>
</dbReference>
<evidence type="ECO:0000313" key="8">
    <source>
        <dbReference type="Proteomes" id="UP000299102"/>
    </source>
</evidence>
<gene>
    <name evidence="7" type="ORF">EVAR_59561_1</name>
</gene>
<keyword evidence="3 6" id="KW-0812">Transmembrane</keyword>
<dbReference type="GO" id="GO:0005886">
    <property type="term" value="C:plasma membrane"/>
    <property type="evidence" value="ECO:0007669"/>
    <property type="project" value="UniProtKB-SubCell"/>
</dbReference>
<evidence type="ECO:0000256" key="1">
    <source>
        <dbReference type="ARBA" id="ARBA00004651"/>
    </source>
</evidence>
<proteinExistence type="inferred from homology"/>
<evidence type="ECO:0000313" key="7">
    <source>
        <dbReference type="EMBL" id="GBP78771.1"/>
    </source>
</evidence>
<protein>
    <recommendedName>
        <fullName evidence="6">Gustatory receptor</fullName>
    </recommendedName>
</protein>